<name>A0A0M5KTK9_9HYPH</name>
<dbReference type="Proteomes" id="UP000057213">
    <property type="component" value="Chromosome"/>
</dbReference>
<evidence type="ECO:0000313" key="2">
    <source>
        <dbReference type="Proteomes" id="UP000057213"/>
    </source>
</evidence>
<accession>A0A0M5KTK9</accession>
<dbReference type="EMBL" id="CP010401">
    <property type="protein sequence ID" value="ALE03228.1"/>
    <property type="molecule type" value="Genomic_DNA"/>
</dbReference>
<sequence>MPITAAHLRWTQISYLKNKNFFLHKKKQINRSSSLFEGKI</sequence>
<dbReference type="PATRIC" id="fig|1318743.3.peg.426"/>
<proteinExistence type="predicted"/>
<organism evidence="1 2">
    <name type="scientific">Bartonella ancashensis</name>
    <dbReference type="NCBI Taxonomy" id="1318743"/>
    <lineage>
        <taxon>Bacteria</taxon>
        <taxon>Pseudomonadati</taxon>
        <taxon>Pseudomonadota</taxon>
        <taxon>Alphaproteobacteria</taxon>
        <taxon>Hyphomicrobiales</taxon>
        <taxon>Bartonellaceae</taxon>
        <taxon>Bartonella</taxon>
    </lineage>
</organism>
<reference evidence="1 2" key="1">
    <citation type="journal article" date="2015" name="Genome Announc.">
        <title>Complete Genome Sequence of Bartonella ancashensis Strain 20.00, Isolated from the Blood of a Patient with Verruga Peruana.</title>
        <authorList>
            <person name="Hang J."/>
            <person name="Mullins K.E."/>
            <person name="Clifford R.J."/>
            <person name="Onmus-Leone F."/>
            <person name="Yang Y."/>
            <person name="Jiang J."/>
            <person name="Leguia M."/>
            <person name="Kasper M.R."/>
            <person name="Maguina C."/>
            <person name="Lesho E.P."/>
            <person name="Jarman R.G."/>
            <person name="Richards A.L."/>
            <person name="Blazes D."/>
        </authorList>
    </citation>
    <scope>NUCLEOTIDE SEQUENCE [LARGE SCALE GENOMIC DNA]</scope>
    <source>
        <strain evidence="1 2">20.00</strain>
    </source>
</reference>
<gene>
    <name evidence="1" type="ORF">PU02_0414</name>
</gene>
<protein>
    <submittedName>
        <fullName evidence="1">Uncharacterized protein</fullName>
    </submittedName>
</protein>
<dbReference type="KEGG" id="banc:PU02_0414"/>
<dbReference type="AlphaFoldDB" id="A0A0M5KTK9"/>
<evidence type="ECO:0000313" key="1">
    <source>
        <dbReference type="EMBL" id="ALE03228.1"/>
    </source>
</evidence>
<keyword evidence="2" id="KW-1185">Reference proteome</keyword>